<keyword evidence="4" id="KW-0813">Transport</keyword>
<proteinExistence type="inferred from homology"/>
<dbReference type="AlphaFoldDB" id="A0AAV9M8I4"/>
<keyword evidence="11" id="KW-0472">Membrane</keyword>
<dbReference type="InterPro" id="IPR000194">
    <property type="entry name" value="ATPase_F1/V1/A1_a/bsu_nucl-bd"/>
</dbReference>
<gene>
    <name evidence="23" type="ORF">R3W88_007958</name>
</gene>
<protein>
    <recommendedName>
        <fullName evidence="19">ATP synthase subunit beta, chloroplastic</fullName>
        <ecNumber evidence="3">7.1.2.2</ecNumber>
    </recommendedName>
    <alternativeName>
        <fullName evidence="17">ATP synthase F1 sector subunit beta</fullName>
    </alternativeName>
    <alternativeName>
        <fullName evidence="16">F-ATPase subunit beta</fullName>
    </alternativeName>
</protein>
<dbReference type="GO" id="GO:0045259">
    <property type="term" value="C:proton-transporting ATP synthase complex"/>
    <property type="evidence" value="ECO:0007669"/>
    <property type="project" value="UniProtKB-KW"/>
</dbReference>
<evidence type="ECO:0000256" key="17">
    <source>
        <dbReference type="ARBA" id="ARBA00042742"/>
    </source>
</evidence>
<evidence type="ECO:0000256" key="6">
    <source>
        <dbReference type="ARBA" id="ARBA00022741"/>
    </source>
</evidence>
<dbReference type="Proteomes" id="UP001311915">
    <property type="component" value="Unassembled WGS sequence"/>
</dbReference>
<dbReference type="SUPFAM" id="SSF47917">
    <property type="entry name" value="C-terminal domain of alpha and beta subunits of F1 ATP synthase"/>
    <property type="match status" value="1"/>
</dbReference>
<keyword evidence="7" id="KW-0375">Hydrogen ion transport</keyword>
<dbReference type="Gene3D" id="3.40.50.300">
    <property type="entry name" value="P-loop containing nucleotide triphosphate hydrolases"/>
    <property type="match status" value="2"/>
</dbReference>
<comment type="similarity">
    <text evidence="2">Belongs to the ATPase alpha/beta chains family.</text>
</comment>
<dbReference type="PANTHER" id="PTHR15184:SF71">
    <property type="entry name" value="ATP SYNTHASE SUBUNIT BETA, MITOCHONDRIAL"/>
    <property type="match status" value="1"/>
</dbReference>
<accession>A0AAV9M8I4</accession>
<evidence type="ECO:0000313" key="23">
    <source>
        <dbReference type="EMBL" id="KAK4733697.1"/>
    </source>
</evidence>
<keyword evidence="10" id="KW-0406">Ion transport</keyword>
<keyword evidence="12" id="KW-0139">CF(1)</keyword>
<evidence type="ECO:0000259" key="22">
    <source>
        <dbReference type="Pfam" id="PF22919"/>
    </source>
</evidence>
<dbReference type="GO" id="GO:0005739">
    <property type="term" value="C:mitochondrion"/>
    <property type="evidence" value="ECO:0007669"/>
    <property type="project" value="GOC"/>
</dbReference>
<dbReference type="PROSITE" id="PS00152">
    <property type="entry name" value="ATPASE_ALPHA_BETA"/>
    <property type="match status" value="1"/>
</dbReference>
<dbReference type="GO" id="GO:0005524">
    <property type="term" value="F:ATP binding"/>
    <property type="evidence" value="ECO:0007669"/>
    <property type="project" value="UniProtKB-KW"/>
</dbReference>
<dbReference type="FunFam" id="1.10.1140.10:FF:000005">
    <property type="entry name" value="ATP synthase subunit beta"/>
    <property type="match status" value="1"/>
</dbReference>
<keyword evidence="8" id="KW-0067">ATP-binding</keyword>
<dbReference type="PANTHER" id="PTHR15184">
    <property type="entry name" value="ATP SYNTHASE"/>
    <property type="match status" value="1"/>
</dbReference>
<comment type="catalytic activity">
    <reaction evidence="18">
        <text>ATP + H2O + 4 H(+)(in) = ADP + phosphate + 5 H(+)(out)</text>
        <dbReference type="Rhea" id="RHEA:57720"/>
        <dbReference type="ChEBI" id="CHEBI:15377"/>
        <dbReference type="ChEBI" id="CHEBI:15378"/>
        <dbReference type="ChEBI" id="CHEBI:30616"/>
        <dbReference type="ChEBI" id="CHEBI:43474"/>
        <dbReference type="ChEBI" id="CHEBI:456216"/>
        <dbReference type="EC" id="7.1.2.2"/>
    </reaction>
</comment>
<dbReference type="GO" id="GO:0042776">
    <property type="term" value="P:proton motive force-driven mitochondrial ATP synthesis"/>
    <property type="evidence" value="ECO:0007669"/>
    <property type="project" value="TreeGrafter"/>
</dbReference>
<dbReference type="Pfam" id="PF02823">
    <property type="entry name" value="ATP-synt_DE_N"/>
    <property type="match status" value="1"/>
</dbReference>
<dbReference type="SUPFAM" id="SSF51344">
    <property type="entry name" value="Epsilon subunit of F1F0-ATP synthase N-terminal domain"/>
    <property type="match status" value="1"/>
</dbReference>
<reference evidence="23 24" key="1">
    <citation type="submission" date="2023-10" db="EMBL/GenBank/DDBJ databases">
        <title>Genome-Wide Identification Analysis in wild type Solanum Pinnatisectum Reveals Some Genes Defensing Phytophthora Infestans.</title>
        <authorList>
            <person name="Sun C."/>
        </authorList>
    </citation>
    <scope>NUCLEOTIDE SEQUENCE [LARGE SCALE GENOMIC DNA]</scope>
    <source>
        <strain evidence="23">LQN</strain>
        <tissue evidence="23">Leaf</tissue>
    </source>
</reference>
<dbReference type="GO" id="GO:0009535">
    <property type="term" value="C:chloroplast thylakoid membrane"/>
    <property type="evidence" value="ECO:0007669"/>
    <property type="project" value="TreeGrafter"/>
</dbReference>
<dbReference type="Pfam" id="PF22919">
    <property type="entry name" value="ATP-synt_VA_C"/>
    <property type="match status" value="1"/>
</dbReference>
<keyword evidence="6" id="KW-0547">Nucleotide-binding</keyword>
<dbReference type="CDD" id="cd18110">
    <property type="entry name" value="ATP-synt_F1_beta_C"/>
    <property type="match status" value="1"/>
</dbReference>
<evidence type="ECO:0000256" key="13">
    <source>
        <dbReference type="ARBA" id="ARBA00023310"/>
    </source>
</evidence>
<evidence type="ECO:0000256" key="9">
    <source>
        <dbReference type="ARBA" id="ARBA00022967"/>
    </source>
</evidence>
<evidence type="ECO:0000259" key="20">
    <source>
        <dbReference type="Pfam" id="PF00006"/>
    </source>
</evidence>
<dbReference type="EMBL" id="JAWPEI010000002">
    <property type="protein sequence ID" value="KAK4733697.1"/>
    <property type="molecule type" value="Genomic_DNA"/>
</dbReference>
<dbReference type="InterPro" id="IPR020003">
    <property type="entry name" value="ATPase_a/bsu_AS"/>
</dbReference>
<dbReference type="InterPro" id="IPR020546">
    <property type="entry name" value="ATP_synth_F1_dsu/esu_N"/>
</dbReference>
<keyword evidence="13" id="KW-0066">ATP synthesis</keyword>
<sequence>MSPIHRSVPAFIWLDTKLSIFETGIKVVDLLAPYHRGGKIGLFGGAGVGKTVLIMELINNIAKAHGGVSVFGEVGERTREGNDLYMEMKESGVINKENIAESKVALVYGQMNELPGARMRALLGRMPSAVGYQPTLSTEMGSLEERITSTKDRSITSIQAVYIPADDLINPAPARTFAHLDATTVLSKGLAAKGIYPPVDPLDSTSTMLQPRIVVKQTLQCYKELQDIIAIIGLDELSEEDHLLIARARKIKRFLSQPFFVTEVFTSSRGKYIGLAETIRGFQLILFGELDGLPEQAFYLVEIVLSTNSGQIGILPNHAPIATAIDTGILRICLNDQ</sequence>
<evidence type="ECO:0000256" key="14">
    <source>
        <dbReference type="ARBA" id="ARBA00026013"/>
    </source>
</evidence>
<dbReference type="InterPro" id="IPR055190">
    <property type="entry name" value="ATP-synt_VA_C"/>
</dbReference>
<feature type="domain" description="ATP synthase A/B type C-terminal" evidence="22">
    <location>
        <begin position="215"/>
        <end position="275"/>
    </location>
</feature>
<comment type="subunit">
    <text evidence="14">F-type ATPases have 2 components, CF(1) - the catalytic core - and CF(0) - the membrane proton channel. CF(1) has five subunits: alpha(3), beta(3), gamma(1), delta(1), epsilon(1). CF(0) has four main subunits: a(1), b(1), b'(1) and c(9-12).</text>
</comment>
<evidence type="ECO:0000313" key="24">
    <source>
        <dbReference type="Proteomes" id="UP001311915"/>
    </source>
</evidence>
<dbReference type="Gene3D" id="1.10.1140.10">
    <property type="entry name" value="Bovine Mitochondrial F1-atpase, Atp Synthase Beta Chain, Chain D, domain 3"/>
    <property type="match status" value="1"/>
</dbReference>
<evidence type="ECO:0000256" key="7">
    <source>
        <dbReference type="ARBA" id="ARBA00022781"/>
    </source>
</evidence>
<evidence type="ECO:0000256" key="5">
    <source>
        <dbReference type="ARBA" id="ARBA00022640"/>
    </source>
</evidence>
<organism evidence="23 24">
    <name type="scientific">Solanum pinnatisectum</name>
    <name type="common">tansyleaf nightshade</name>
    <dbReference type="NCBI Taxonomy" id="50273"/>
    <lineage>
        <taxon>Eukaryota</taxon>
        <taxon>Viridiplantae</taxon>
        <taxon>Streptophyta</taxon>
        <taxon>Embryophyta</taxon>
        <taxon>Tracheophyta</taxon>
        <taxon>Spermatophyta</taxon>
        <taxon>Magnoliopsida</taxon>
        <taxon>eudicotyledons</taxon>
        <taxon>Gunneridae</taxon>
        <taxon>Pentapetalae</taxon>
        <taxon>asterids</taxon>
        <taxon>lamiids</taxon>
        <taxon>Solanales</taxon>
        <taxon>Solanaceae</taxon>
        <taxon>Solanoideae</taxon>
        <taxon>Solaneae</taxon>
        <taxon>Solanum</taxon>
    </lineage>
</organism>
<evidence type="ECO:0000256" key="2">
    <source>
        <dbReference type="ARBA" id="ARBA00008936"/>
    </source>
</evidence>
<evidence type="ECO:0000256" key="8">
    <source>
        <dbReference type="ARBA" id="ARBA00022840"/>
    </source>
</evidence>
<evidence type="ECO:0000256" key="10">
    <source>
        <dbReference type="ARBA" id="ARBA00023065"/>
    </source>
</evidence>
<feature type="domain" description="ATPase F1/V1/A1 complex alpha/beta subunit nucleotide-binding" evidence="20">
    <location>
        <begin position="121"/>
        <end position="206"/>
    </location>
</feature>
<evidence type="ECO:0000256" key="3">
    <source>
        <dbReference type="ARBA" id="ARBA00012473"/>
    </source>
</evidence>
<evidence type="ECO:0000256" key="11">
    <source>
        <dbReference type="ARBA" id="ARBA00023136"/>
    </source>
</evidence>
<evidence type="ECO:0000256" key="16">
    <source>
        <dbReference type="ARBA" id="ARBA00042624"/>
    </source>
</evidence>
<evidence type="ECO:0000256" key="4">
    <source>
        <dbReference type="ARBA" id="ARBA00022448"/>
    </source>
</evidence>
<name>A0AAV9M8I4_9SOLN</name>
<evidence type="ECO:0000256" key="12">
    <source>
        <dbReference type="ARBA" id="ARBA00023196"/>
    </source>
</evidence>
<dbReference type="InterPro" id="IPR050053">
    <property type="entry name" value="ATPase_alpha/beta_chains"/>
</dbReference>
<dbReference type="Pfam" id="PF00006">
    <property type="entry name" value="ATP-synt_ab"/>
    <property type="match status" value="1"/>
</dbReference>
<comment type="caution">
    <text evidence="23">The sequence shown here is derived from an EMBL/GenBank/DDBJ whole genome shotgun (WGS) entry which is preliminary data.</text>
</comment>
<dbReference type="EC" id="7.1.2.2" evidence="3"/>
<evidence type="ECO:0000259" key="21">
    <source>
        <dbReference type="Pfam" id="PF02823"/>
    </source>
</evidence>
<dbReference type="InterPro" id="IPR036771">
    <property type="entry name" value="ATPsynth_dsu/esu_N"/>
</dbReference>
<comment type="subcellular location">
    <subcellularLocation>
        <location evidence="1">Membrane</location>
        <topology evidence="1">Peripheral membrane protein</topology>
    </subcellularLocation>
</comment>
<dbReference type="InterPro" id="IPR024034">
    <property type="entry name" value="ATPase_F1/V1_b/a_C"/>
</dbReference>
<feature type="domain" description="ATP synthase F1 complex delta/epsilon subunit N-terminal" evidence="21">
    <location>
        <begin position="302"/>
        <end position="333"/>
    </location>
</feature>
<dbReference type="Gene3D" id="2.60.15.10">
    <property type="entry name" value="F0F1 ATP synthase delta/epsilon subunit, N-terminal"/>
    <property type="match status" value="1"/>
</dbReference>
<evidence type="ECO:0000256" key="19">
    <source>
        <dbReference type="ARBA" id="ARBA00071963"/>
    </source>
</evidence>
<evidence type="ECO:0000256" key="18">
    <source>
        <dbReference type="ARBA" id="ARBA00048383"/>
    </source>
</evidence>
<keyword evidence="9" id="KW-1278">Translocase</keyword>
<dbReference type="SUPFAM" id="SSF52540">
    <property type="entry name" value="P-loop containing nucleoside triphosphate hydrolases"/>
    <property type="match status" value="1"/>
</dbReference>
<evidence type="ECO:0000256" key="1">
    <source>
        <dbReference type="ARBA" id="ARBA00004170"/>
    </source>
</evidence>
<keyword evidence="5" id="KW-0934">Plastid</keyword>
<dbReference type="InterPro" id="IPR027417">
    <property type="entry name" value="P-loop_NTPase"/>
</dbReference>
<keyword evidence="24" id="KW-1185">Reference proteome</keyword>
<dbReference type="GO" id="GO:0046933">
    <property type="term" value="F:proton-transporting ATP synthase activity, rotational mechanism"/>
    <property type="evidence" value="ECO:0007669"/>
    <property type="project" value="TreeGrafter"/>
</dbReference>
<comment type="function">
    <text evidence="15">Produces ATP from ADP in the presence of a proton gradient across the membrane. The catalytic sites are hosted primarily by the beta subunits.</text>
</comment>
<evidence type="ECO:0000256" key="15">
    <source>
        <dbReference type="ARBA" id="ARBA00037290"/>
    </source>
</evidence>